<evidence type="ECO:0000313" key="2">
    <source>
        <dbReference type="Proteomes" id="UP001596298"/>
    </source>
</evidence>
<protein>
    <submittedName>
        <fullName evidence="1">DUF6084 family protein</fullName>
    </submittedName>
</protein>
<dbReference type="Pfam" id="PF19562">
    <property type="entry name" value="DUF6084"/>
    <property type="match status" value="1"/>
</dbReference>
<evidence type="ECO:0000313" key="1">
    <source>
        <dbReference type="EMBL" id="MFC6707448.1"/>
    </source>
</evidence>
<dbReference type="RefSeq" id="WP_382404118.1">
    <property type="nucleotide sequence ID" value="NZ_JBHSWH010000001.1"/>
</dbReference>
<name>A0ABW2AKW6_9MICO</name>
<dbReference type="Proteomes" id="UP001596298">
    <property type="component" value="Unassembled WGS sequence"/>
</dbReference>
<organism evidence="1 2">
    <name type="scientific">Flexivirga alba</name>
    <dbReference type="NCBI Taxonomy" id="702742"/>
    <lineage>
        <taxon>Bacteria</taxon>
        <taxon>Bacillati</taxon>
        <taxon>Actinomycetota</taxon>
        <taxon>Actinomycetes</taxon>
        <taxon>Micrococcales</taxon>
        <taxon>Dermacoccaceae</taxon>
        <taxon>Flexivirga</taxon>
    </lineage>
</organism>
<gene>
    <name evidence="1" type="ORF">ACFQDH_19915</name>
</gene>
<dbReference type="InterPro" id="IPR045730">
    <property type="entry name" value="DUF6084"/>
</dbReference>
<proteinExistence type="predicted"/>
<accession>A0ABW2AKW6</accession>
<reference evidence="2" key="1">
    <citation type="journal article" date="2019" name="Int. J. Syst. Evol. Microbiol.">
        <title>The Global Catalogue of Microorganisms (GCM) 10K type strain sequencing project: providing services to taxonomists for standard genome sequencing and annotation.</title>
        <authorList>
            <consortium name="The Broad Institute Genomics Platform"/>
            <consortium name="The Broad Institute Genome Sequencing Center for Infectious Disease"/>
            <person name="Wu L."/>
            <person name="Ma J."/>
        </authorList>
    </citation>
    <scope>NUCLEOTIDE SEQUENCE [LARGE SCALE GENOMIC DNA]</scope>
    <source>
        <strain evidence="2">CCUG 58127</strain>
    </source>
</reference>
<sequence length="213" mass="23916">MPDGGDLEFECLGVEPDRFAASPTVLFQLRIRETSGMPVHAIALRAQIRIEPQRRRYDDEEAAALTDLFGSRQRWGQTLKPLQLAFVTQMVPSFTGSTDVSLAMPCSYDFDVAANKYLHALGSGAVPLLIMFNGTWFSNRESGLTVLPIPWDKEVTFGLPVQVWRATMDQHFPGSAWLRLGQDTFDALYRYRADNAMVSWDEAVVRLLKEAGE</sequence>
<keyword evidence="2" id="KW-1185">Reference proteome</keyword>
<dbReference type="EMBL" id="JBHSWH010000001">
    <property type="protein sequence ID" value="MFC6707448.1"/>
    <property type="molecule type" value="Genomic_DNA"/>
</dbReference>
<comment type="caution">
    <text evidence="1">The sequence shown here is derived from an EMBL/GenBank/DDBJ whole genome shotgun (WGS) entry which is preliminary data.</text>
</comment>